<organism evidence="2 3">
    <name type="scientific">Ajellomyces capsulatus</name>
    <name type="common">Darling's disease fungus</name>
    <name type="synonym">Histoplasma capsulatum</name>
    <dbReference type="NCBI Taxonomy" id="5037"/>
    <lineage>
        <taxon>Eukaryota</taxon>
        <taxon>Fungi</taxon>
        <taxon>Dikarya</taxon>
        <taxon>Ascomycota</taxon>
        <taxon>Pezizomycotina</taxon>
        <taxon>Eurotiomycetes</taxon>
        <taxon>Eurotiomycetidae</taxon>
        <taxon>Onygenales</taxon>
        <taxon>Ajellomycetaceae</taxon>
        <taxon>Histoplasma</taxon>
    </lineage>
</organism>
<accession>A0A8A1MA30</accession>
<dbReference type="AlphaFoldDB" id="A0A8A1MA30"/>
<name>A0A8A1MA30_AJECA</name>
<feature type="compositionally biased region" description="Low complexity" evidence="1">
    <location>
        <begin position="7"/>
        <end position="20"/>
    </location>
</feature>
<proteinExistence type="predicted"/>
<dbReference type="VEuPathDB" id="FungiDB:I7I51_02574"/>
<dbReference type="Proteomes" id="UP000663671">
    <property type="component" value="Chromosome 7"/>
</dbReference>
<protein>
    <submittedName>
        <fullName evidence="2">Uncharacterized protein</fullName>
    </submittedName>
</protein>
<sequence>MDKKSTRTSSSCDTTGGSSTDTVRLYREKQRLIRRKTRTTVKYCCRVCLCPPPTLSSCSRDLSLLRLFCSPKITPPTSLVGLLGPKGRTATRGTMKHGGKIVIRLGGWRITESQIVDQQKRLVSERGNYLNNQAEIKAAVA</sequence>
<evidence type="ECO:0000313" key="2">
    <source>
        <dbReference type="EMBL" id="QSS62831.1"/>
    </source>
</evidence>
<dbReference type="EMBL" id="CP069112">
    <property type="protein sequence ID" value="QSS62831.1"/>
    <property type="molecule type" value="Genomic_DNA"/>
</dbReference>
<evidence type="ECO:0000256" key="1">
    <source>
        <dbReference type="SAM" id="MobiDB-lite"/>
    </source>
</evidence>
<feature type="region of interest" description="Disordered" evidence="1">
    <location>
        <begin position="1"/>
        <end position="20"/>
    </location>
</feature>
<evidence type="ECO:0000313" key="3">
    <source>
        <dbReference type="Proteomes" id="UP000663671"/>
    </source>
</evidence>
<reference evidence="2" key="1">
    <citation type="submission" date="2021-01" db="EMBL/GenBank/DDBJ databases">
        <title>Chromosome-level genome assembly of a human fungal pathogen reveals clustering of transcriptionally co-regulated genes.</title>
        <authorList>
            <person name="Voorhies M."/>
            <person name="Cohen S."/>
            <person name="Shea T.P."/>
            <person name="Petrus S."/>
            <person name="Munoz J.F."/>
            <person name="Poplawski S."/>
            <person name="Goldman W.E."/>
            <person name="Michael T."/>
            <person name="Cuomo C.A."/>
            <person name="Sil A."/>
            <person name="Beyhan S."/>
        </authorList>
    </citation>
    <scope>NUCLEOTIDE SEQUENCE</scope>
    <source>
        <strain evidence="2">WU24</strain>
    </source>
</reference>
<gene>
    <name evidence="2" type="ORF">I7I51_02574</name>
</gene>